<dbReference type="Pfam" id="PF00133">
    <property type="entry name" value="tRNA-synt_1"/>
    <property type="match status" value="1"/>
</dbReference>
<dbReference type="SUPFAM" id="SSF46589">
    <property type="entry name" value="tRNA-binding arm"/>
    <property type="match status" value="1"/>
</dbReference>
<accession>A0A072N663</accession>
<evidence type="ECO:0000256" key="2">
    <source>
        <dbReference type="ARBA" id="ARBA00011245"/>
    </source>
</evidence>
<dbReference type="FunFam" id="3.40.50.620:FF:000146">
    <property type="entry name" value="Valine--tRNA ligase"/>
    <property type="match status" value="1"/>
</dbReference>
<keyword evidence="8 13" id="KW-0175">Coiled coil</keyword>
<dbReference type="InterPro" id="IPR002303">
    <property type="entry name" value="Valyl-tRNA_ligase"/>
</dbReference>
<dbReference type="InterPro" id="IPR013155">
    <property type="entry name" value="M/V/L/I-tRNA-synth_anticd-bd"/>
</dbReference>
<dbReference type="GO" id="GO:0004832">
    <property type="term" value="F:valine-tRNA ligase activity"/>
    <property type="evidence" value="ECO:0007669"/>
    <property type="project" value="UniProtKB-UniRule"/>
</dbReference>
<dbReference type="FunFam" id="3.40.50.620:FF:000032">
    <property type="entry name" value="Valine--tRNA ligase"/>
    <property type="match status" value="1"/>
</dbReference>
<dbReference type="FunFam" id="1.10.730.10:FF:000007">
    <property type="entry name" value="Valine--tRNA ligase"/>
    <property type="match status" value="1"/>
</dbReference>
<evidence type="ECO:0000259" key="17">
    <source>
        <dbReference type="Pfam" id="PF10458"/>
    </source>
</evidence>
<keyword evidence="7 13" id="KW-0648">Protein biosynthesis</keyword>
<comment type="caution">
    <text evidence="18">The sequence shown here is derived from an EMBL/GenBank/DDBJ whole genome shotgun (WGS) entry which is preliminary data.</text>
</comment>
<evidence type="ECO:0000256" key="13">
    <source>
        <dbReference type="HAMAP-Rule" id="MF_02004"/>
    </source>
</evidence>
<dbReference type="FunFam" id="3.90.740.10:FF:000003">
    <property type="entry name" value="Valine--tRNA ligase"/>
    <property type="match status" value="1"/>
</dbReference>
<dbReference type="Gene3D" id="3.90.740.10">
    <property type="entry name" value="Valyl/Leucyl/Isoleucyl-tRNA synthetase, editing domain"/>
    <property type="match status" value="1"/>
</dbReference>
<sequence>MYNRRSNFSLVNQPNGHQQKPMEKTYQPENIERQWYENWESKGYFRPSGEGQSYSIAIPPPNVTGSLHMGHAFQHTIMDTLTRYKRMQGRNALWTVGTDHAGIATQMVVERKLAAEEEKTRHDLGREEFIKRIWDWKEHSGGTITRQIRRLGNSVDWENERFTMDDGFYKAVQEVFIRLYEEDLVYRGKRLVNWDPKLHTAISDLEVENKEEKGFFWHLRYPLADGATTQDGKDYVVVATTRPETMLGDTAVAVHPDDERYQHLIGKHVLLPLVNRRIPIVADHHADPEKGSGCVKITPAHDFNDYAVGKRNDLPMINVMTQDANIRDIAEVFNADGTDNTDIDGTLPSAYAGLTREAARKQIVADMDTEGLVENIEDHVLSVPRGDRSGLIIEPMLTDQWFADAKTLAKPAIEAVEDGRIQFVPKQYENMYFAWMRDIQDWCISRQLWWGHRIPAWYDAEGNIYVGRSEEEVRQKHNLGADLELKQDDDVLDTWFSSALWTFGTLGWPEITERLKTFHPTDVLVTGFDIIFFWVARMIMMTMHFMKDEDGTPQVPFHTVYVTGLIRDEHGDKMSKSKGNVIDPLDMIDGISLDDLLEKRTGNMMQPKLAEKIGKRTQKEFPEGIAAHGTDALRFTLASMATTGRDINWDMKRLEGYRNFCNKLWNAARYVLMNTEGEDCGVNDEPVELSLADRWIISELQNCEQEVTRHLEQYRFDLAAYSLYEFIWNEYCDWYLELSKPALNDDSASAEAKRGTRRTLVRVLEAVLRLAHPMMPFITEEIWQRIAPLAGASGDSIMLQPFPQPDSSKQDDTVAADIEWLKGVIVAVRNIRGEMNISPAKQVPVLLKGGSNEDERRLEENRQFLISLAKLEKLEWFQGDKAPMSATQLVGEMEVLVPMAGLIDKDAELKRLDKELDRLKKEIGRLEGKLGNEKFTAKAPAEVVEKEKEKLKDAQGSLSRLSDQRAEIEAM</sequence>
<keyword evidence="4 13" id="KW-0436">Ligase</keyword>
<feature type="domain" description="Valyl-tRNA synthetase tRNA-binding arm" evidence="17">
    <location>
        <begin position="906"/>
        <end position="968"/>
    </location>
</feature>
<keyword evidence="9 13" id="KW-0030">Aminoacyl-tRNA synthetase</keyword>
<dbReference type="Pfam" id="PF10458">
    <property type="entry name" value="Val_tRNA-synt_C"/>
    <property type="match status" value="1"/>
</dbReference>
<dbReference type="Gene3D" id="1.10.730.10">
    <property type="entry name" value="Isoleucyl-tRNA Synthetase, Domain 1"/>
    <property type="match status" value="1"/>
</dbReference>
<feature type="region of interest" description="Disordered" evidence="14">
    <location>
        <begin position="946"/>
        <end position="971"/>
    </location>
</feature>
<feature type="domain" description="Methionyl/Valyl/Leucyl/Isoleucyl-tRNA synthetase anticodon-binding" evidence="16">
    <location>
        <begin position="693"/>
        <end position="846"/>
    </location>
</feature>
<dbReference type="Gene3D" id="3.40.50.620">
    <property type="entry name" value="HUPs"/>
    <property type="match status" value="2"/>
</dbReference>
<dbReference type="InterPro" id="IPR002300">
    <property type="entry name" value="aa-tRNA-synth_Ia"/>
</dbReference>
<organism evidence="18 19">
    <name type="scientific">Marinobacter nitratireducens</name>
    <dbReference type="NCBI Taxonomy" id="1137280"/>
    <lineage>
        <taxon>Bacteria</taxon>
        <taxon>Pseudomonadati</taxon>
        <taxon>Pseudomonadota</taxon>
        <taxon>Gammaproteobacteria</taxon>
        <taxon>Pseudomonadales</taxon>
        <taxon>Marinobacteraceae</taxon>
        <taxon>Marinobacter</taxon>
    </lineage>
</organism>
<evidence type="ECO:0000259" key="15">
    <source>
        <dbReference type="Pfam" id="PF00133"/>
    </source>
</evidence>
<dbReference type="Pfam" id="PF08264">
    <property type="entry name" value="Anticodon_1"/>
    <property type="match status" value="1"/>
</dbReference>
<dbReference type="InterPro" id="IPR019499">
    <property type="entry name" value="Val-tRNA_synth_tRNA-bd"/>
</dbReference>
<keyword evidence="19" id="KW-1185">Reference proteome</keyword>
<dbReference type="GO" id="GO:0002161">
    <property type="term" value="F:aminoacyl-tRNA deacylase activity"/>
    <property type="evidence" value="ECO:0007669"/>
    <property type="project" value="InterPro"/>
</dbReference>
<comment type="domain">
    <text evidence="13">ValRS has two distinct active sites: one for aminoacylation and one for editing. The misactivated threonine is translocated from the active site to the editing site.</text>
</comment>
<proteinExistence type="inferred from homology"/>
<dbReference type="PANTHER" id="PTHR11946:SF93">
    <property type="entry name" value="VALINE--TRNA LIGASE, CHLOROPLASTIC_MITOCHONDRIAL 2"/>
    <property type="match status" value="1"/>
</dbReference>
<evidence type="ECO:0000256" key="5">
    <source>
        <dbReference type="ARBA" id="ARBA00022741"/>
    </source>
</evidence>
<dbReference type="PRINTS" id="PR00986">
    <property type="entry name" value="TRNASYNTHVAL"/>
</dbReference>
<dbReference type="InterPro" id="IPR033705">
    <property type="entry name" value="Anticodon_Ia_Val"/>
</dbReference>
<dbReference type="GO" id="GO:0005829">
    <property type="term" value="C:cytosol"/>
    <property type="evidence" value="ECO:0007669"/>
    <property type="project" value="TreeGrafter"/>
</dbReference>
<evidence type="ECO:0000256" key="7">
    <source>
        <dbReference type="ARBA" id="ARBA00022917"/>
    </source>
</evidence>
<evidence type="ECO:0000256" key="1">
    <source>
        <dbReference type="ARBA" id="ARBA00004496"/>
    </source>
</evidence>
<feature type="domain" description="Aminoacyl-tRNA synthetase class Ia" evidence="15">
    <location>
        <begin position="34"/>
        <end position="650"/>
    </location>
</feature>
<dbReference type="EC" id="6.1.1.9" evidence="13"/>
<dbReference type="GO" id="GO:0005524">
    <property type="term" value="F:ATP binding"/>
    <property type="evidence" value="ECO:0007669"/>
    <property type="project" value="UniProtKB-UniRule"/>
</dbReference>
<dbReference type="Gene3D" id="1.10.287.380">
    <property type="entry name" value="Valyl-tRNA synthetase, C-terminal domain"/>
    <property type="match status" value="1"/>
</dbReference>
<dbReference type="AlphaFoldDB" id="A0A072N663"/>
<evidence type="ECO:0000256" key="9">
    <source>
        <dbReference type="ARBA" id="ARBA00023146"/>
    </source>
</evidence>
<dbReference type="PATRIC" id="fig|1137280.3.peg.1191"/>
<dbReference type="EMBL" id="ANIE01000003">
    <property type="protein sequence ID" value="KEF32742.1"/>
    <property type="molecule type" value="Genomic_DNA"/>
</dbReference>
<dbReference type="NCBIfam" id="NF004349">
    <property type="entry name" value="PRK05729.1"/>
    <property type="match status" value="1"/>
</dbReference>
<feature type="region of interest" description="Disordered" evidence="14">
    <location>
        <begin position="1"/>
        <end position="25"/>
    </location>
</feature>
<evidence type="ECO:0000256" key="4">
    <source>
        <dbReference type="ARBA" id="ARBA00022598"/>
    </source>
</evidence>
<dbReference type="SUPFAM" id="SSF50677">
    <property type="entry name" value="ValRS/IleRS/LeuRS editing domain"/>
    <property type="match status" value="1"/>
</dbReference>
<dbReference type="SUPFAM" id="SSF47323">
    <property type="entry name" value="Anticodon-binding domain of a subclass of class I aminoacyl-tRNA synthetases"/>
    <property type="match status" value="1"/>
</dbReference>
<dbReference type="SUPFAM" id="SSF52374">
    <property type="entry name" value="Nucleotidylyl transferase"/>
    <property type="match status" value="1"/>
</dbReference>
<comment type="subcellular location">
    <subcellularLocation>
        <location evidence="1 13">Cytoplasm</location>
    </subcellularLocation>
</comment>
<comment type="function">
    <text evidence="11 13">Catalyzes the attachment of valine to tRNA(Val). As ValRS can inadvertently accommodate and process structurally similar amino acids such as threonine, to avoid such errors, it has a 'posttransfer' editing activity that hydrolyzes mischarged Thr-tRNA(Val) in a tRNA-dependent manner.</text>
</comment>
<dbReference type="FunFam" id="3.90.740.10:FF:000004">
    <property type="entry name" value="Valine--tRNA ligase"/>
    <property type="match status" value="1"/>
</dbReference>
<evidence type="ECO:0000313" key="18">
    <source>
        <dbReference type="EMBL" id="KEF32742.1"/>
    </source>
</evidence>
<dbReference type="FunFam" id="1.10.287.380:FF:000001">
    <property type="entry name" value="Valine--tRNA ligase"/>
    <property type="match status" value="1"/>
</dbReference>
<feature type="short sequence motif" description="'KMSKS' region" evidence="13">
    <location>
        <begin position="573"/>
        <end position="577"/>
    </location>
</feature>
<dbReference type="STRING" id="1137280.D777_01376"/>
<dbReference type="InterPro" id="IPR001412">
    <property type="entry name" value="aa-tRNA-synth_I_CS"/>
</dbReference>
<reference evidence="18 19" key="1">
    <citation type="submission" date="2012-12" db="EMBL/GenBank/DDBJ databases">
        <title>Genome assembly of Marinobacter sp. AK21.</title>
        <authorList>
            <person name="Khatri I."/>
            <person name="Kumar R."/>
            <person name="Vaidya B."/>
            <person name="Subramanian S."/>
            <person name="Pinnaka A."/>
        </authorList>
    </citation>
    <scope>NUCLEOTIDE SEQUENCE [LARGE SCALE GENOMIC DNA]</scope>
    <source>
        <strain evidence="18 19">AK21</strain>
    </source>
</reference>
<evidence type="ECO:0000256" key="14">
    <source>
        <dbReference type="SAM" id="MobiDB-lite"/>
    </source>
</evidence>
<gene>
    <name evidence="13" type="primary">valS</name>
    <name evidence="18" type="ORF">D777_01376</name>
</gene>
<dbReference type="InterPro" id="IPR014729">
    <property type="entry name" value="Rossmann-like_a/b/a_fold"/>
</dbReference>
<evidence type="ECO:0000256" key="12">
    <source>
        <dbReference type="ARBA" id="ARBA00060830"/>
    </source>
</evidence>
<keyword evidence="5 13" id="KW-0547">Nucleotide-binding</keyword>
<dbReference type="InterPro" id="IPR009080">
    <property type="entry name" value="tRNAsynth_Ia_anticodon-bd"/>
</dbReference>
<comment type="similarity">
    <text evidence="12 13">Belongs to the class-I aminoacyl-tRNA synthetase family. ValS type 1 subfamily.</text>
</comment>
<evidence type="ECO:0000256" key="10">
    <source>
        <dbReference type="ARBA" id="ARBA00047552"/>
    </source>
</evidence>
<dbReference type="PANTHER" id="PTHR11946">
    <property type="entry name" value="VALYL-TRNA SYNTHETASES"/>
    <property type="match status" value="1"/>
</dbReference>
<evidence type="ECO:0000256" key="3">
    <source>
        <dbReference type="ARBA" id="ARBA00022490"/>
    </source>
</evidence>
<dbReference type="HAMAP" id="MF_02004">
    <property type="entry name" value="Val_tRNA_synth_type1"/>
    <property type="match status" value="1"/>
</dbReference>
<comment type="subunit">
    <text evidence="2 13">Monomer.</text>
</comment>
<keyword evidence="6 13" id="KW-0067">ATP-binding</keyword>
<comment type="domain">
    <text evidence="13">The C-terminal coiled-coil domain is crucial for aminoacylation activity.</text>
</comment>
<name>A0A072N663_9GAMM</name>
<evidence type="ECO:0000259" key="16">
    <source>
        <dbReference type="Pfam" id="PF08264"/>
    </source>
</evidence>
<protein>
    <recommendedName>
        <fullName evidence="13">Valine--tRNA ligase</fullName>
        <ecNumber evidence="13">6.1.1.9</ecNumber>
    </recommendedName>
    <alternativeName>
        <fullName evidence="13">Valyl-tRNA synthetase</fullName>
        <shortName evidence="13">ValRS</shortName>
    </alternativeName>
</protein>
<feature type="compositionally biased region" description="Basic and acidic residues" evidence="14">
    <location>
        <begin position="962"/>
        <end position="971"/>
    </location>
</feature>
<dbReference type="InterPro" id="IPR010978">
    <property type="entry name" value="tRNA-bd_arm"/>
</dbReference>
<dbReference type="PROSITE" id="PS00178">
    <property type="entry name" value="AA_TRNA_LIGASE_I"/>
    <property type="match status" value="1"/>
</dbReference>
<comment type="catalytic activity">
    <reaction evidence="10 13">
        <text>tRNA(Val) + L-valine + ATP = L-valyl-tRNA(Val) + AMP + diphosphate</text>
        <dbReference type="Rhea" id="RHEA:10704"/>
        <dbReference type="Rhea" id="RHEA-COMP:9672"/>
        <dbReference type="Rhea" id="RHEA-COMP:9708"/>
        <dbReference type="ChEBI" id="CHEBI:30616"/>
        <dbReference type="ChEBI" id="CHEBI:33019"/>
        <dbReference type="ChEBI" id="CHEBI:57762"/>
        <dbReference type="ChEBI" id="CHEBI:78442"/>
        <dbReference type="ChEBI" id="CHEBI:78537"/>
        <dbReference type="ChEBI" id="CHEBI:456215"/>
        <dbReference type="EC" id="6.1.1.9"/>
    </reaction>
</comment>
<dbReference type="CDD" id="cd07962">
    <property type="entry name" value="Anticodon_Ia_Val"/>
    <property type="match status" value="1"/>
</dbReference>
<dbReference type="Proteomes" id="UP000035057">
    <property type="component" value="Unassembled WGS sequence"/>
</dbReference>
<dbReference type="InterPro" id="IPR009008">
    <property type="entry name" value="Val/Leu/Ile-tRNA-synth_edit"/>
</dbReference>
<dbReference type="GO" id="GO:0006438">
    <property type="term" value="P:valyl-tRNA aminoacylation"/>
    <property type="evidence" value="ECO:0007669"/>
    <property type="project" value="UniProtKB-UniRule"/>
</dbReference>
<dbReference type="InterPro" id="IPR037118">
    <property type="entry name" value="Val-tRNA_synth_C_sf"/>
</dbReference>
<feature type="compositionally biased region" description="Polar residues" evidence="14">
    <location>
        <begin position="1"/>
        <end position="18"/>
    </location>
</feature>
<dbReference type="CDD" id="cd00817">
    <property type="entry name" value="ValRS_core"/>
    <property type="match status" value="1"/>
</dbReference>
<feature type="binding site" evidence="13">
    <location>
        <position position="576"/>
    </location>
    <ligand>
        <name>ATP</name>
        <dbReference type="ChEBI" id="CHEBI:30616"/>
    </ligand>
</feature>
<evidence type="ECO:0000256" key="11">
    <source>
        <dbReference type="ARBA" id="ARBA00055630"/>
    </source>
</evidence>
<evidence type="ECO:0000313" key="19">
    <source>
        <dbReference type="Proteomes" id="UP000035057"/>
    </source>
</evidence>
<evidence type="ECO:0000256" key="8">
    <source>
        <dbReference type="ARBA" id="ARBA00023054"/>
    </source>
</evidence>
<keyword evidence="3 13" id="KW-0963">Cytoplasm</keyword>
<evidence type="ECO:0000256" key="6">
    <source>
        <dbReference type="ARBA" id="ARBA00022840"/>
    </source>
</evidence>
<feature type="short sequence motif" description="'HIGH' region" evidence="13">
    <location>
        <begin position="61"/>
        <end position="71"/>
    </location>
</feature>
<dbReference type="NCBIfam" id="TIGR00422">
    <property type="entry name" value="valS"/>
    <property type="match status" value="1"/>
</dbReference>